<dbReference type="AlphaFoldDB" id="A0A699LGN7"/>
<evidence type="ECO:0000313" key="1">
    <source>
        <dbReference type="EMBL" id="GFB32923.1"/>
    </source>
</evidence>
<comment type="caution">
    <text evidence="1">The sequence shown here is derived from an EMBL/GenBank/DDBJ whole genome shotgun (WGS) entry which is preliminary data.</text>
</comment>
<dbReference type="EMBL" id="BKCJ010603328">
    <property type="protein sequence ID" value="GFB32923.1"/>
    <property type="molecule type" value="Genomic_DNA"/>
</dbReference>
<organism evidence="1">
    <name type="scientific">Tanacetum cinerariifolium</name>
    <name type="common">Dalmatian daisy</name>
    <name type="synonym">Chrysanthemum cinerariifolium</name>
    <dbReference type="NCBI Taxonomy" id="118510"/>
    <lineage>
        <taxon>Eukaryota</taxon>
        <taxon>Viridiplantae</taxon>
        <taxon>Streptophyta</taxon>
        <taxon>Embryophyta</taxon>
        <taxon>Tracheophyta</taxon>
        <taxon>Spermatophyta</taxon>
        <taxon>Magnoliopsida</taxon>
        <taxon>eudicotyledons</taxon>
        <taxon>Gunneridae</taxon>
        <taxon>Pentapetalae</taxon>
        <taxon>asterids</taxon>
        <taxon>campanulids</taxon>
        <taxon>Asterales</taxon>
        <taxon>Asteraceae</taxon>
        <taxon>Asteroideae</taxon>
        <taxon>Anthemideae</taxon>
        <taxon>Anthemidinae</taxon>
        <taxon>Tanacetum</taxon>
    </lineage>
</organism>
<name>A0A699LGN7_TANCI</name>
<proteinExistence type="predicted"/>
<feature type="non-terminal residue" evidence="1">
    <location>
        <position position="1"/>
    </location>
</feature>
<protein>
    <submittedName>
        <fullName evidence="1">Uncharacterized protein</fullName>
    </submittedName>
</protein>
<accession>A0A699LGN7</accession>
<sequence length="55" mass="6054">EIGGSSLTGLELVQETTDKVVLVKEKTNAVPLDEIEADKTLHFVEETMGIMDHEI</sequence>
<gene>
    <name evidence="1" type="ORF">Tci_704894</name>
</gene>
<reference evidence="1" key="1">
    <citation type="journal article" date="2019" name="Sci. Rep.">
        <title>Draft genome of Tanacetum cinerariifolium, the natural source of mosquito coil.</title>
        <authorList>
            <person name="Yamashiro T."/>
            <person name="Shiraishi A."/>
            <person name="Satake H."/>
            <person name="Nakayama K."/>
        </authorList>
    </citation>
    <scope>NUCLEOTIDE SEQUENCE</scope>
</reference>